<dbReference type="VEuPathDB" id="FungiDB:P170DRAFT_478203"/>
<evidence type="ECO:0000313" key="3">
    <source>
        <dbReference type="Proteomes" id="UP000234275"/>
    </source>
</evidence>
<reference evidence="2 3" key="1">
    <citation type="submission" date="2016-12" db="EMBL/GenBank/DDBJ databases">
        <title>The genomes of Aspergillus section Nigri reveals drivers in fungal speciation.</title>
        <authorList>
            <consortium name="DOE Joint Genome Institute"/>
            <person name="Vesth T.C."/>
            <person name="Nybo J."/>
            <person name="Theobald S."/>
            <person name="Brandl J."/>
            <person name="Frisvad J.C."/>
            <person name="Nielsen K.F."/>
            <person name="Lyhne E.K."/>
            <person name="Kogle M.E."/>
            <person name="Kuo A."/>
            <person name="Riley R."/>
            <person name="Clum A."/>
            <person name="Nolan M."/>
            <person name="Lipzen A."/>
            <person name="Salamov A."/>
            <person name="Henrissat B."/>
            <person name="Wiebenga A."/>
            <person name="De Vries R.P."/>
            <person name="Grigoriev I.V."/>
            <person name="Mortensen U.H."/>
            <person name="Andersen M.R."/>
            <person name="Baker S.E."/>
        </authorList>
    </citation>
    <scope>NUCLEOTIDE SEQUENCE [LARGE SCALE GENOMIC DNA]</scope>
    <source>
        <strain evidence="2 3">IBT 23096</strain>
    </source>
</reference>
<sequence length="165" mass="18616">MAESDCFVSKPPILAALESNMFEVQTSGDIRTLSMDYRVEVKLQRNIPISQQHEHLREAALKQTRRRMARAEHAIDPASGDIGQCICPGCKAPQELLLSRLSRGGWRPKCPPPYEPPEQPPPYEQSQPPPPYESSSTSSEGYRSRRSPPPRLLLDRIPDYNPLNI</sequence>
<name>A0A2I2G3A1_9EURO</name>
<organism evidence="2 3">
    <name type="scientific">Aspergillus steynii IBT 23096</name>
    <dbReference type="NCBI Taxonomy" id="1392250"/>
    <lineage>
        <taxon>Eukaryota</taxon>
        <taxon>Fungi</taxon>
        <taxon>Dikarya</taxon>
        <taxon>Ascomycota</taxon>
        <taxon>Pezizomycotina</taxon>
        <taxon>Eurotiomycetes</taxon>
        <taxon>Eurotiomycetidae</taxon>
        <taxon>Eurotiales</taxon>
        <taxon>Aspergillaceae</taxon>
        <taxon>Aspergillus</taxon>
        <taxon>Aspergillus subgen. Circumdati</taxon>
    </lineage>
</organism>
<accession>A0A2I2G3A1</accession>
<evidence type="ECO:0000313" key="2">
    <source>
        <dbReference type="EMBL" id="PLB47351.1"/>
    </source>
</evidence>
<gene>
    <name evidence="2" type="ORF">P170DRAFT_478203</name>
</gene>
<dbReference type="Proteomes" id="UP000234275">
    <property type="component" value="Unassembled WGS sequence"/>
</dbReference>
<feature type="compositionally biased region" description="Pro residues" evidence="1">
    <location>
        <begin position="109"/>
        <end position="132"/>
    </location>
</feature>
<feature type="region of interest" description="Disordered" evidence="1">
    <location>
        <begin position="107"/>
        <end position="165"/>
    </location>
</feature>
<dbReference type="RefSeq" id="XP_024702653.1">
    <property type="nucleotide sequence ID" value="XM_024853535.1"/>
</dbReference>
<dbReference type="AlphaFoldDB" id="A0A2I2G3A1"/>
<keyword evidence="3" id="KW-1185">Reference proteome</keyword>
<protein>
    <submittedName>
        <fullName evidence="2">Uncharacterized protein</fullName>
    </submittedName>
</protein>
<dbReference type="EMBL" id="MSFO01000006">
    <property type="protein sequence ID" value="PLB47351.1"/>
    <property type="molecule type" value="Genomic_DNA"/>
</dbReference>
<comment type="caution">
    <text evidence="2">The sequence shown here is derived from an EMBL/GenBank/DDBJ whole genome shotgun (WGS) entry which is preliminary data.</text>
</comment>
<dbReference type="GeneID" id="36561233"/>
<proteinExistence type="predicted"/>
<evidence type="ECO:0000256" key="1">
    <source>
        <dbReference type="SAM" id="MobiDB-lite"/>
    </source>
</evidence>